<dbReference type="GO" id="GO:0005634">
    <property type="term" value="C:nucleus"/>
    <property type="evidence" value="ECO:0007669"/>
    <property type="project" value="EnsemblFungi"/>
</dbReference>
<keyword evidence="8" id="KW-0021">Allosteric enzyme</keyword>
<dbReference type="GO" id="GO:0072545">
    <property type="term" value="F:L-tyrosine binding"/>
    <property type="evidence" value="ECO:0007669"/>
    <property type="project" value="EnsemblFungi"/>
</dbReference>
<evidence type="ECO:0000256" key="4">
    <source>
        <dbReference type="ARBA" id="ARBA00012404"/>
    </source>
</evidence>
<dbReference type="EMBL" id="CP017557">
    <property type="protein sequence ID" value="AOW05549.1"/>
    <property type="molecule type" value="Genomic_DNA"/>
</dbReference>
<dbReference type="eggNOG" id="KOG0795">
    <property type="taxonomic scope" value="Eukaryota"/>
</dbReference>
<dbReference type="EMBL" id="KZ858957">
    <property type="protein sequence ID" value="RDW27974.1"/>
    <property type="molecule type" value="Genomic_DNA"/>
</dbReference>
<keyword evidence="7" id="KW-0827">Tyrosine biosynthesis</keyword>
<comment type="function">
    <text evidence="14">Catalyzes the Claisen rearrangement of chorismate to prephenate. Acts at the first branch point in the aromatic amino acid pathway where it steers biosynthesis towards phenylalanine and tyrosine, and away from tryptophan.</text>
</comment>
<dbReference type="PANTHER" id="PTHR21145">
    <property type="entry name" value="CHORISMATE MUTASE"/>
    <property type="match status" value="1"/>
</dbReference>
<evidence type="ECO:0000259" key="16">
    <source>
        <dbReference type="Pfam" id="PF01817"/>
    </source>
</evidence>
<evidence type="ECO:0000256" key="13">
    <source>
        <dbReference type="ARBA" id="ARBA00023979"/>
    </source>
</evidence>
<evidence type="ECO:0000256" key="15">
    <source>
        <dbReference type="PIRNR" id="PIRNR017318"/>
    </source>
</evidence>
<dbReference type="Pfam" id="PF01817">
    <property type="entry name" value="CM_2"/>
    <property type="match status" value="1"/>
</dbReference>
<proteinExistence type="predicted"/>
<dbReference type="KEGG" id="yli:2911672"/>
<protein>
    <recommendedName>
        <fullName evidence="5 15">Chorismate mutase</fullName>
        <ecNumber evidence="4 15">5.4.99.5</ecNumber>
    </recommendedName>
</protein>
<dbReference type="UniPathway" id="UPA00120">
    <property type="reaction ID" value="UER00203"/>
</dbReference>
<dbReference type="InterPro" id="IPR002701">
    <property type="entry name" value="CM_II_prokaryot"/>
</dbReference>
<name>A0A1D8NIT5_YARLL</name>
<evidence type="ECO:0000256" key="1">
    <source>
        <dbReference type="ARBA" id="ARBA00004496"/>
    </source>
</evidence>
<dbReference type="PANTHER" id="PTHR21145:SF12">
    <property type="entry name" value="CHORISMATE MUTASE"/>
    <property type="match status" value="1"/>
</dbReference>
<evidence type="ECO:0000313" key="19">
    <source>
        <dbReference type="Proteomes" id="UP000182444"/>
    </source>
</evidence>
<evidence type="ECO:0000256" key="14">
    <source>
        <dbReference type="ARBA" id="ARBA00055515"/>
    </source>
</evidence>
<comment type="catalytic activity">
    <reaction evidence="13">
        <text>chorismate = prephenate</text>
        <dbReference type="Rhea" id="RHEA:13897"/>
        <dbReference type="ChEBI" id="CHEBI:29748"/>
        <dbReference type="ChEBI" id="CHEBI:29934"/>
        <dbReference type="EC" id="5.4.99.5"/>
    </reaction>
    <physiologicalReaction direction="left-to-right" evidence="13">
        <dbReference type="Rhea" id="RHEA:13898"/>
    </physiologicalReaction>
</comment>
<dbReference type="InterPro" id="IPR037039">
    <property type="entry name" value="CM_AroQ_sf_eucaryotic"/>
</dbReference>
<comment type="pathway">
    <text evidence="2">Metabolic intermediate biosynthesis; prephenate biosynthesis; prephenate from chorismate: step 1/1.</text>
</comment>
<evidence type="ECO:0000256" key="9">
    <source>
        <dbReference type="ARBA" id="ARBA00022605"/>
    </source>
</evidence>
<dbReference type="OrthoDB" id="191918at2759"/>
<dbReference type="InterPro" id="IPR036263">
    <property type="entry name" value="Chorismate_II_sf"/>
</dbReference>
<dbReference type="AlphaFoldDB" id="A0A1D8NIT5"/>
<dbReference type="SUPFAM" id="SSF48600">
    <property type="entry name" value="Chorismate mutase II"/>
    <property type="match status" value="1"/>
</dbReference>
<dbReference type="GO" id="GO:0004106">
    <property type="term" value="F:chorismate mutase activity"/>
    <property type="evidence" value="ECO:0007669"/>
    <property type="project" value="UniProtKB-UniRule"/>
</dbReference>
<accession>A0A1D8NIT5</accession>
<keyword evidence="9 15" id="KW-0028">Amino-acid biosynthesis</keyword>
<evidence type="ECO:0000256" key="7">
    <source>
        <dbReference type="ARBA" id="ARBA00022498"/>
    </source>
</evidence>
<keyword evidence="12 15" id="KW-0413">Isomerase</keyword>
<evidence type="ECO:0000256" key="11">
    <source>
        <dbReference type="ARBA" id="ARBA00023222"/>
    </source>
</evidence>
<dbReference type="GO" id="GO:0120284">
    <property type="term" value="F:tryptophan binding"/>
    <property type="evidence" value="ECO:0007669"/>
    <property type="project" value="EnsemblFungi"/>
</dbReference>
<organism evidence="17 19">
    <name type="scientific">Yarrowia lipolytica</name>
    <name type="common">Candida lipolytica</name>
    <dbReference type="NCBI Taxonomy" id="4952"/>
    <lineage>
        <taxon>Eukaryota</taxon>
        <taxon>Fungi</taxon>
        <taxon>Dikarya</taxon>
        <taxon>Ascomycota</taxon>
        <taxon>Saccharomycotina</taxon>
        <taxon>Dipodascomycetes</taxon>
        <taxon>Dipodascales</taxon>
        <taxon>Dipodascales incertae sedis</taxon>
        <taxon>Yarrowia</taxon>
    </lineage>
</organism>
<evidence type="ECO:0000313" key="17">
    <source>
        <dbReference type="EMBL" id="AOW05549.1"/>
    </source>
</evidence>
<dbReference type="NCBIfam" id="TIGR01802">
    <property type="entry name" value="CM_pl-yst"/>
    <property type="match status" value="1"/>
</dbReference>
<dbReference type="GeneID" id="2911672"/>
<dbReference type="Proteomes" id="UP000182444">
    <property type="component" value="Chromosome 1E"/>
</dbReference>
<evidence type="ECO:0000256" key="8">
    <source>
        <dbReference type="ARBA" id="ARBA00022533"/>
    </source>
</evidence>
<keyword evidence="10 15" id="KW-0057">Aromatic amino acid biosynthesis</keyword>
<feature type="domain" description="Chorismate mutase" evidence="16">
    <location>
        <begin position="139"/>
        <end position="247"/>
    </location>
</feature>
<evidence type="ECO:0000256" key="3">
    <source>
        <dbReference type="ARBA" id="ARBA00011738"/>
    </source>
</evidence>
<dbReference type="SMR" id="A0A1D8NIT5"/>
<dbReference type="GO" id="GO:0009094">
    <property type="term" value="P:L-phenylalanine biosynthetic process"/>
    <property type="evidence" value="ECO:0007669"/>
    <property type="project" value="UniProtKB-KW"/>
</dbReference>
<dbReference type="InterPro" id="IPR008238">
    <property type="entry name" value="Chorismate_mutase_AroQ_euk"/>
</dbReference>
<reference evidence="18 20" key="2">
    <citation type="submission" date="2018-07" db="EMBL/GenBank/DDBJ databases">
        <title>Draft Genome Assemblies for Five Robust Yarrowia lipolytica Strains Exhibiting High Lipid Production and Pentose Sugar Utilization and Sugar Alcohol Secretion from Undetoxified Lignocellulosic Biomass Hydrolysates.</title>
        <authorList>
            <consortium name="DOE Joint Genome Institute"/>
            <person name="Walker C."/>
            <person name="Ryu S."/>
            <person name="Na H."/>
            <person name="Zane M."/>
            <person name="LaButti K."/>
            <person name="Lipzen A."/>
            <person name="Haridas S."/>
            <person name="Barry K."/>
            <person name="Grigoriev I.V."/>
            <person name="Quarterman J."/>
            <person name="Slininger P."/>
            <person name="Dien B."/>
            <person name="Trinh C.T."/>
        </authorList>
    </citation>
    <scope>NUCLEOTIDE SEQUENCE [LARGE SCALE GENOMIC DNA]</scope>
    <source>
        <strain evidence="18 20">YB392</strain>
    </source>
</reference>
<evidence type="ECO:0000313" key="20">
    <source>
        <dbReference type="Proteomes" id="UP000256601"/>
    </source>
</evidence>
<dbReference type="PROSITE" id="PS51169">
    <property type="entry name" value="CHORISMATE_MUT_3"/>
    <property type="match status" value="1"/>
</dbReference>
<evidence type="ECO:0000256" key="12">
    <source>
        <dbReference type="ARBA" id="ARBA00023235"/>
    </source>
</evidence>
<dbReference type="PIRSF" id="PIRSF017318">
    <property type="entry name" value="Chor_mut_AroQ_eu"/>
    <property type="match status" value="1"/>
</dbReference>
<evidence type="ECO:0000256" key="10">
    <source>
        <dbReference type="ARBA" id="ARBA00023141"/>
    </source>
</evidence>
<keyword evidence="6" id="KW-0963">Cytoplasm</keyword>
<evidence type="ECO:0000313" key="18">
    <source>
        <dbReference type="EMBL" id="RDW27974.1"/>
    </source>
</evidence>
<dbReference type="EC" id="5.4.99.5" evidence="4 15"/>
<dbReference type="RefSeq" id="XP_504065.1">
    <property type="nucleotide sequence ID" value="XM_504065.1"/>
</dbReference>
<sequence>MDFTKADTVLDLANIRDSLVRMEDTIVFNLIERAQFCRSEFVYKAGNSDIPGFKGSYLDWFLQESEKVHAKLRRYAAPDEQAFFPDDLPEAILPPIDYAPILAPYSKEVSVNDEIKKIYTDDIVPLVCAGTGDQPENYGSVMVCDIETLQALSRRIHFGKFVAESKFLSETERFTELIKNKDIAGIEAAITNSKVEETILARLGEKALAYGTDPTLRWSQRTQGKVDSEVVKRIYKEWVIPLTKKVEVDYLLRRLE</sequence>
<gene>
    <name evidence="18" type="ORF">B0I71DRAFT_128139</name>
    <name evidence="17" type="ORF">YALI1_E20751g</name>
</gene>
<comment type="subunit">
    <text evidence="3">Homodimer.</text>
</comment>
<dbReference type="VEuPathDB" id="FungiDB:YALI0_E17479g"/>
<dbReference type="GO" id="GO:0046417">
    <property type="term" value="P:chorismate metabolic process"/>
    <property type="evidence" value="ECO:0007669"/>
    <property type="project" value="EnsemblFungi"/>
</dbReference>
<dbReference type="FunFam" id="1.10.590.10:FF:000002">
    <property type="entry name" value="Chorismate mutase"/>
    <property type="match status" value="1"/>
</dbReference>
<dbReference type="OMA" id="ATCDVNC"/>
<dbReference type="Proteomes" id="UP000256601">
    <property type="component" value="Unassembled WGS sequence"/>
</dbReference>
<keyword evidence="11" id="KW-0584">Phenylalanine biosynthesis</keyword>
<dbReference type="VEuPathDB" id="FungiDB:YALI1_E20751g"/>
<evidence type="ECO:0000256" key="5">
    <source>
        <dbReference type="ARBA" id="ARBA00020296"/>
    </source>
</evidence>
<comment type="subcellular location">
    <subcellularLocation>
        <location evidence="1">Cytoplasm</location>
    </subcellularLocation>
</comment>
<dbReference type="GO" id="GO:0005737">
    <property type="term" value="C:cytoplasm"/>
    <property type="evidence" value="ECO:0007669"/>
    <property type="project" value="UniProtKB-SubCell"/>
</dbReference>
<dbReference type="GO" id="GO:0006571">
    <property type="term" value="P:tyrosine biosynthetic process"/>
    <property type="evidence" value="ECO:0007669"/>
    <property type="project" value="UniProtKB-KW"/>
</dbReference>
<evidence type="ECO:0000256" key="6">
    <source>
        <dbReference type="ARBA" id="ARBA00022490"/>
    </source>
</evidence>
<dbReference type="Gene3D" id="1.10.590.10">
    <property type="entry name" value="Chorismate mutase, AroQ class superfamily, eukaryotic"/>
    <property type="match status" value="1"/>
</dbReference>
<evidence type="ECO:0000256" key="2">
    <source>
        <dbReference type="ARBA" id="ARBA00004817"/>
    </source>
</evidence>
<reference evidence="17 19" key="1">
    <citation type="journal article" date="2016" name="PLoS ONE">
        <title>Sequence Assembly of Yarrowia lipolytica Strain W29/CLIB89 Shows Transposable Element Diversity.</title>
        <authorList>
            <person name="Magnan C."/>
            <person name="Yu J."/>
            <person name="Chang I."/>
            <person name="Jahn E."/>
            <person name="Kanomata Y."/>
            <person name="Wu J."/>
            <person name="Zeller M."/>
            <person name="Oakes M."/>
            <person name="Baldi P."/>
            <person name="Sandmeyer S."/>
        </authorList>
    </citation>
    <scope>NUCLEOTIDE SEQUENCE [LARGE SCALE GENOMIC DNA]</scope>
    <source>
        <strain evidence="17">CLIB89</strain>
        <strain evidence="19">CLIB89(W29)</strain>
    </source>
</reference>